<feature type="region of interest" description="Disordered" evidence="6">
    <location>
        <begin position="1"/>
        <end position="52"/>
    </location>
</feature>
<dbReference type="InterPro" id="IPR043380">
    <property type="entry name" value="Gcl-like"/>
</dbReference>
<reference evidence="8" key="3">
    <citation type="submission" date="2025-09" db="UniProtKB">
        <authorList>
            <consortium name="Ensembl"/>
        </authorList>
    </citation>
    <scope>IDENTIFICATION</scope>
</reference>
<dbReference type="GO" id="GO:0016363">
    <property type="term" value="C:nuclear matrix"/>
    <property type="evidence" value="ECO:0007669"/>
    <property type="project" value="UniProtKB-SubCell"/>
</dbReference>
<evidence type="ECO:0000259" key="7">
    <source>
        <dbReference type="PROSITE" id="PS50097"/>
    </source>
</evidence>
<dbReference type="Gene3D" id="3.30.710.10">
    <property type="entry name" value="Potassium Channel Kv1.1, Chain A"/>
    <property type="match status" value="1"/>
</dbReference>
<dbReference type="PANTHER" id="PTHR23231:SF17">
    <property type="entry name" value="BTB DOMAIN-CONTAINING PROTEIN"/>
    <property type="match status" value="1"/>
</dbReference>
<evidence type="ECO:0000256" key="4">
    <source>
        <dbReference type="ARBA" id="ARBA00022871"/>
    </source>
</evidence>
<keyword evidence="9" id="KW-1185">Reference proteome</keyword>
<dbReference type="Proteomes" id="UP000007648">
    <property type="component" value="Unassembled WGS sequence"/>
</dbReference>
<organism evidence="8 9">
    <name type="scientific">Sarcophilus harrisii</name>
    <name type="common">Tasmanian devil</name>
    <name type="synonym">Sarcophilus laniarius</name>
    <dbReference type="NCBI Taxonomy" id="9305"/>
    <lineage>
        <taxon>Eukaryota</taxon>
        <taxon>Metazoa</taxon>
        <taxon>Chordata</taxon>
        <taxon>Craniata</taxon>
        <taxon>Vertebrata</taxon>
        <taxon>Euteleostomi</taxon>
        <taxon>Mammalia</taxon>
        <taxon>Metatheria</taxon>
        <taxon>Dasyuromorphia</taxon>
        <taxon>Dasyuridae</taxon>
        <taxon>Sarcophilus</taxon>
    </lineage>
</organism>
<evidence type="ECO:0000256" key="1">
    <source>
        <dbReference type="ARBA" id="ARBA00004109"/>
    </source>
</evidence>
<keyword evidence="5" id="KW-0539">Nucleus</keyword>
<comment type="subcellular location">
    <subcellularLocation>
        <location evidence="1">Nucleus matrix</location>
    </subcellularLocation>
</comment>
<dbReference type="InterPro" id="IPR000210">
    <property type="entry name" value="BTB/POZ_dom"/>
</dbReference>
<dbReference type="InterPro" id="IPR011333">
    <property type="entry name" value="SKP1/BTB/POZ_sf"/>
</dbReference>
<keyword evidence="3" id="KW-0221">Differentiation</keyword>
<evidence type="ECO:0000313" key="8">
    <source>
        <dbReference type="Ensembl" id="ENSSHAP00000032180.1"/>
    </source>
</evidence>
<keyword evidence="4" id="KW-0744">Spermatogenesis</keyword>
<reference evidence="8 9" key="1">
    <citation type="journal article" date="2011" name="Proc. Natl. Acad. Sci. U.S.A.">
        <title>Genetic diversity and population structure of the endangered marsupial Sarcophilus harrisii (Tasmanian devil).</title>
        <authorList>
            <person name="Miller W."/>
            <person name="Hayes V.M."/>
            <person name="Ratan A."/>
            <person name="Petersen D.C."/>
            <person name="Wittekindt N.E."/>
            <person name="Miller J."/>
            <person name="Walenz B."/>
            <person name="Knight J."/>
            <person name="Qi J."/>
            <person name="Zhao F."/>
            <person name="Wang Q."/>
            <person name="Bedoya-Reina O.C."/>
            <person name="Katiyar N."/>
            <person name="Tomsho L.P."/>
            <person name="Kasson L.M."/>
            <person name="Hardie R.A."/>
            <person name="Woodbridge P."/>
            <person name="Tindall E.A."/>
            <person name="Bertelsen M.F."/>
            <person name="Dixon D."/>
            <person name="Pyecroft S."/>
            <person name="Helgen K.M."/>
            <person name="Lesk A.M."/>
            <person name="Pringle T.H."/>
            <person name="Patterson N."/>
            <person name="Zhang Y."/>
            <person name="Kreiss A."/>
            <person name="Woods G.M."/>
            <person name="Jones M.E."/>
            <person name="Schuster S.C."/>
        </authorList>
    </citation>
    <scope>NUCLEOTIDE SEQUENCE [LARGE SCALE GENOMIC DNA]</scope>
</reference>
<dbReference type="CDD" id="cd18305">
    <property type="entry name" value="BTB_POZ_GCL"/>
    <property type="match status" value="1"/>
</dbReference>
<dbReference type="GO" id="GO:0007281">
    <property type="term" value="P:germ cell development"/>
    <property type="evidence" value="ECO:0007669"/>
    <property type="project" value="InterPro"/>
</dbReference>
<dbReference type="SUPFAM" id="SSF54695">
    <property type="entry name" value="POZ domain"/>
    <property type="match status" value="1"/>
</dbReference>
<feature type="domain" description="BTB" evidence="7">
    <location>
        <begin position="106"/>
        <end position="176"/>
    </location>
</feature>
<sequence length="193" mass="21096">MGSLSSRVLRRGGGRAVQERGSEAGSAAGPGGGGASRGSACYCRGGRKRKRSSGAFCYCELGSDDEEEEDDEGDEQERLLNTPRRKKLKSTSKYIYQTLFLNGENSDIKICALGEEWSLHKIYLCQSGYFSSMFSGSWKESSMNTIELEIPDQNIDVEALQVAFGSLYRDDVLIKPSRVIAILAAACMLQLVP</sequence>
<dbReference type="PANTHER" id="PTHR23231">
    <property type="entry name" value="GERM CELL-LESS PROTEIN"/>
    <property type="match status" value="1"/>
</dbReference>
<evidence type="ECO:0000256" key="3">
    <source>
        <dbReference type="ARBA" id="ARBA00022782"/>
    </source>
</evidence>
<evidence type="ECO:0000256" key="2">
    <source>
        <dbReference type="ARBA" id="ARBA00022473"/>
    </source>
</evidence>
<accession>A0A7N4P4G7</accession>
<dbReference type="FunFam" id="3.30.710.10:FF:000092">
    <property type="entry name" value="Germ cell-less, spermatogenesis associated 1"/>
    <property type="match status" value="1"/>
</dbReference>
<dbReference type="AlphaFoldDB" id="A0A7N4P4G7"/>
<proteinExistence type="predicted"/>
<reference evidence="8" key="2">
    <citation type="submission" date="2025-08" db="UniProtKB">
        <authorList>
            <consortium name="Ensembl"/>
        </authorList>
    </citation>
    <scope>IDENTIFICATION</scope>
</reference>
<gene>
    <name evidence="8" type="primary">GMCL1</name>
</gene>
<keyword evidence="2" id="KW-0217">Developmental protein</keyword>
<evidence type="ECO:0000256" key="6">
    <source>
        <dbReference type="SAM" id="MobiDB-lite"/>
    </source>
</evidence>
<protein>
    <submittedName>
        <fullName evidence="8">Germ cell-less 1, spermatosis associated</fullName>
    </submittedName>
</protein>
<name>A0A7N4P4G7_SARHA</name>
<evidence type="ECO:0000256" key="5">
    <source>
        <dbReference type="ARBA" id="ARBA00023242"/>
    </source>
</evidence>
<dbReference type="Pfam" id="PF00651">
    <property type="entry name" value="BTB"/>
    <property type="match status" value="1"/>
</dbReference>
<dbReference type="Ensembl" id="ENSSHAT00000041027.1">
    <property type="protein sequence ID" value="ENSSHAP00000032180.1"/>
    <property type="gene ID" value="ENSSHAG00000014427.2"/>
</dbReference>
<dbReference type="GeneTree" id="ENSGT00940000156185"/>
<dbReference type="GO" id="GO:0007283">
    <property type="term" value="P:spermatogenesis"/>
    <property type="evidence" value="ECO:0007669"/>
    <property type="project" value="UniProtKB-KW"/>
</dbReference>
<dbReference type="PROSITE" id="PS50097">
    <property type="entry name" value="BTB"/>
    <property type="match status" value="1"/>
</dbReference>
<evidence type="ECO:0000313" key="9">
    <source>
        <dbReference type="Proteomes" id="UP000007648"/>
    </source>
</evidence>